<feature type="transmembrane region" description="Helical" evidence="12">
    <location>
        <begin position="203"/>
        <end position="221"/>
    </location>
</feature>
<keyword evidence="8" id="KW-0862">Zinc</keyword>
<keyword evidence="4 14" id="KW-0645">Protease</keyword>
<feature type="domain" description="Peptidase M50" evidence="13">
    <location>
        <begin position="53"/>
        <end position="122"/>
    </location>
</feature>
<dbReference type="OrthoDB" id="9800627at2"/>
<evidence type="ECO:0000256" key="1">
    <source>
        <dbReference type="ARBA" id="ARBA00001947"/>
    </source>
</evidence>
<evidence type="ECO:0000259" key="13">
    <source>
        <dbReference type="Pfam" id="PF02163"/>
    </source>
</evidence>
<dbReference type="Pfam" id="PF02163">
    <property type="entry name" value="Peptidase_M50"/>
    <property type="match status" value="2"/>
</dbReference>
<evidence type="ECO:0000256" key="11">
    <source>
        <dbReference type="ARBA" id="ARBA00023136"/>
    </source>
</evidence>
<dbReference type="PANTHER" id="PTHR39188:SF3">
    <property type="entry name" value="STAGE IV SPORULATION PROTEIN FB"/>
    <property type="match status" value="1"/>
</dbReference>
<evidence type="ECO:0000313" key="15">
    <source>
        <dbReference type="Proteomes" id="UP000197025"/>
    </source>
</evidence>
<feature type="transmembrane region" description="Helical" evidence="12">
    <location>
        <begin position="49"/>
        <end position="69"/>
    </location>
</feature>
<evidence type="ECO:0000256" key="7">
    <source>
        <dbReference type="ARBA" id="ARBA00022801"/>
    </source>
</evidence>
<evidence type="ECO:0000256" key="6">
    <source>
        <dbReference type="ARBA" id="ARBA00022723"/>
    </source>
</evidence>
<evidence type="ECO:0000256" key="2">
    <source>
        <dbReference type="ARBA" id="ARBA00004141"/>
    </source>
</evidence>
<gene>
    <name evidence="14" type="ORF">SAMN02746019_00002050</name>
</gene>
<dbReference type="GO" id="GO:0006508">
    <property type="term" value="P:proteolysis"/>
    <property type="evidence" value="ECO:0007669"/>
    <property type="project" value="UniProtKB-KW"/>
</dbReference>
<keyword evidence="6" id="KW-0479">Metal-binding</keyword>
<accession>A0A212R6Y3</accession>
<organism evidence="14 15">
    <name type="scientific">Thermoflexus hugenholtzii JAD2</name>
    <dbReference type="NCBI Taxonomy" id="877466"/>
    <lineage>
        <taxon>Bacteria</taxon>
        <taxon>Bacillati</taxon>
        <taxon>Chloroflexota</taxon>
        <taxon>Thermoflexia</taxon>
        <taxon>Thermoflexales</taxon>
        <taxon>Thermoflexaceae</taxon>
        <taxon>Thermoflexus</taxon>
    </lineage>
</organism>
<reference evidence="15" key="1">
    <citation type="submission" date="2017-06" db="EMBL/GenBank/DDBJ databases">
        <authorList>
            <person name="Varghese N."/>
            <person name="Submissions S."/>
        </authorList>
    </citation>
    <scope>NUCLEOTIDE SEQUENCE [LARGE SCALE GENOMIC DNA]</scope>
    <source>
        <strain evidence="15">JAD2</strain>
    </source>
</reference>
<evidence type="ECO:0000256" key="4">
    <source>
        <dbReference type="ARBA" id="ARBA00022670"/>
    </source>
</evidence>
<evidence type="ECO:0000256" key="3">
    <source>
        <dbReference type="ARBA" id="ARBA00007931"/>
    </source>
</evidence>
<comment type="similarity">
    <text evidence="3">Belongs to the peptidase M50B family.</text>
</comment>
<evidence type="ECO:0000256" key="9">
    <source>
        <dbReference type="ARBA" id="ARBA00022989"/>
    </source>
</evidence>
<dbReference type="InParanoid" id="A0A212R6Y3"/>
<feature type="transmembrane region" description="Helical" evidence="12">
    <location>
        <begin position="20"/>
        <end position="42"/>
    </location>
</feature>
<dbReference type="GO" id="GO:0016020">
    <property type="term" value="C:membrane"/>
    <property type="evidence" value="ECO:0007669"/>
    <property type="project" value="UniProtKB-SubCell"/>
</dbReference>
<keyword evidence="11 12" id="KW-0472">Membrane</keyword>
<keyword evidence="5 12" id="KW-0812">Transmembrane</keyword>
<comment type="cofactor">
    <cofactor evidence="1">
        <name>Zn(2+)</name>
        <dbReference type="ChEBI" id="CHEBI:29105"/>
    </cofactor>
</comment>
<proteinExistence type="inferred from homology"/>
<dbReference type="Proteomes" id="UP000197025">
    <property type="component" value="Unassembled WGS sequence"/>
</dbReference>
<evidence type="ECO:0000313" key="14">
    <source>
        <dbReference type="EMBL" id="SNB67899.1"/>
    </source>
</evidence>
<dbReference type="EMBL" id="FYEK01000035">
    <property type="protein sequence ID" value="SNB67899.1"/>
    <property type="molecule type" value="Genomic_DNA"/>
</dbReference>
<dbReference type="AlphaFoldDB" id="A0A212R6Y3"/>
<keyword evidence="7" id="KW-0378">Hydrolase</keyword>
<feature type="transmembrane region" description="Helical" evidence="12">
    <location>
        <begin position="105"/>
        <end position="125"/>
    </location>
</feature>
<evidence type="ECO:0000256" key="10">
    <source>
        <dbReference type="ARBA" id="ARBA00023049"/>
    </source>
</evidence>
<dbReference type="InterPro" id="IPR008915">
    <property type="entry name" value="Peptidase_M50"/>
</dbReference>
<dbReference type="GO" id="GO:0008237">
    <property type="term" value="F:metallopeptidase activity"/>
    <property type="evidence" value="ECO:0007669"/>
    <property type="project" value="UniProtKB-KW"/>
</dbReference>
<dbReference type="GO" id="GO:0046872">
    <property type="term" value="F:metal ion binding"/>
    <property type="evidence" value="ECO:0007669"/>
    <property type="project" value="UniProtKB-KW"/>
</dbReference>
<dbReference type="PANTHER" id="PTHR39188">
    <property type="entry name" value="MEMBRANE-ASSOCIATED ZINC METALLOPROTEASE M50B"/>
    <property type="match status" value="1"/>
</dbReference>
<dbReference type="RefSeq" id="WP_088571592.1">
    <property type="nucleotide sequence ID" value="NZ_FYEK01000035.1"/>
</dbReference>
<sequence length="346" mass="37385">MSRFRLPAIRLFTLAGVPVQVHGSLVALLMAAVLGAGLLAGWREALRQGLWWLLLFGAVLLHELGHLAAARLLRVPVTAVVLWPLGGFTAVRLSPGRFRAELGIALAGPSVNLLLALLIAGLGGWEGPGARWRPEVVFGWLNLLLGLFNLLPVFPMDGGRILRSALAMALGEGWGTWLALRVGQAGALGIGGLAIWQFRHQDAGGLVTMLIAMWLLGQTLQETQQLRRRERLQQIPLVPHLQPLPLAVNDRIPEPAARRLLQHSGQPILPVEEAGRWPGGLVRMRDGLRRLDLPSLDATASLGAAWLCLAQGESPGVLVLRAGRPAGWIPRERVEALARELPAGWP</sequence>
<keyword evidence="9 12" id="KW-1133">Transmembrane helix</keyword>
<keyword evidence="10" id="KW-0482">Metalloprotease</keyword>
<comment type="subcellular location">
    <subcellularLocation>
        <location evidence="2">Membrane</location>
        <topology evidence="2">Multi-pass membrane protein</topology>
    </subcellularLocation>
</comment>
<feature type="domain" description="Peptidase M50" evidence="13">
    <location>
        <begin position="136"/>
        <end position="170"/>
    </location>
</feature>
<feature type="transmembrane region" description="Helical" evidence="12">
    <location>
        <begin position="137"/>
        <end position="156"/>
    </location>
</feature>
<name>A0A212R6Y3_9CHLR</name>
<protein>
    <submittedName>
        <fullName evidence="14">Zn-dependent protease (Includes SpoIVFB)</fullName>
    </submittedName>
</protein>
<feature type="transmembrane region" description="Helical" evidence="12">
    <location>
        <begin position="177"/>
        <end position="197"/>
    </location>
</feature>
<evidence type="ECO:0000256" key="12">
    <source>
        <dbReference type="SAM" id="Phobius"/>
    </source>
</evidence>
<evidence type="ECO:0000256" key="5">
    <source>
        <dbReference type="ARBA" id="ARBA00022692"/>
    </source>
</evidence>
<evidence type="ECO:0000256" key="8">
    <source>
        <dbReference type="ARBA" id="ARBA00022833"/>
    </source>
</evidence>
<keyword evidence="15" id="KW-1185">Reference proteome</keyword>